<accession>A0A368VJB6</accession>
<dbReference type="InterPro" id="IPR001482">
    <property type="entry name" value="T2SS/T4SS_dom"/>
</dbReference>
<gene>
    <name evidence="3" type="ORF">DFP97_12289</name>
</gene>
<name>A0A368VJB6_9BACL</name>
<dbReference type="RefSeq" id="WP_114383749.1">
    <property type="nucleotide sequence ID" value="NZ_QPJD01000022.1"/>
</dbReference>
<reference evidence="3 4" key="1">
    <citation type="submission" date="2018-07" db="EMBL/GenBank/DDBJ databases">
        <title>Genomic Encyclopedia of Type Strains, Phase III (KMG-III): the genomes of soil and plant-associated and newly described type strains.</title>
        <authorList>
            <person name="Whitman W."/>
        </authorList>
    </citation>
    <scope>NUCLEOTIDE SEQUENCE [LARGE SCALE GENOMIC DNA]</scope>
    <source>
        <strain evidence="3 4">CECT 7506</strain>
    </source>
</reference>
<protein>
    <submittedName>
        <fullName evidence="3">Type IV secretory pathway ATPase VirB11/archaellum biosynthesis ATPase</fullName>
    </submittedName>
</protein>
<dbReference type="Proteomes" id="UP000252415">
    <property type="component" value="Unassembled WGS sequence"/>
</dbReference>
<sequence length="551" mass="63535">MNSKKKTVRFNLQQYSKNNGLHNRGSNDERLSYPIGVLEEVASPSNISSFEKVCEQFKEELKAEFLSIAATKEGDDMINLESYAVIGKQESVTAMLEKIDTFVTNRKLRDIHIPIYYKDIHTFSDVEQRKYSNLAHAIFHENYGLNALAYWTMMPGSYAMQSIGRKIWMHNPDSGRFERMKFEISSDDVVKKIIRTLETHKSGAKINEQKPEIELDLYTGERVSILIEPRVKRSVITFRRVLRNKVSLRKLSYEDNLFPTESLPLFEGISLTQPNAVISGPMGTGKTTLLRAIIHERADDLTGISIENDYEIQISVDNPNKKFIEMILNGSSFEQALEKALRTDADYGVIQEVRIVEAEGAMIMCERLQKGFLTTTHIWRPDTIPEQWARLICRSNGGGDLQAETKRVAEYLDLIILLQMDESKTIKWVESVQELRFNRENGEISTHQIMRRNDKTNEYEYRADLSKQLQREMRHKNKKWFDILIKTLEELERKSPIPEGEGIVVFNPAIADPQYRLAIATEALVQKQTQTAEAMERIASFLEMFMKKEGN</sequence>
<dbReference type="OrthoDB" id="1776707at2"/>
<evidence type="ECO:0000259" key="2">
    <source>
        <dbReference type="Pfam" id="PF00437"/>
    </source>
</evidence>
<dbReference type="InterPro" id="IPR027417">
    <property type="entry name" value="P-loop_NTPase"/>
</dbReference>
<dbReference type="GO" id="GO:0016887">
    <property type="term" value="F:ATP hydrolysis activity"/>
    <property type="evidence" value="ECO:0007669"/>
    <property type="project" value="InterPro"/>
</dbReference>
<evidence type="ECO:0000256" key="1">
    <source>
        <dbReference type="ARBA" id="ARBA00006611"/>
    </source>
</evidence>
<evidence type="ECO:0000313" key="4">
    <source>
        <dbReference type="Proteomes" id="UP000252415"/>
    </source>
</evidence>
<dbReference type="SUPFAM" id="SSF52540">
    <property type="entry name" value="P-loop containing nucleoside triphosphate hydrolases"/>
    <property type="match status" value="1"/>
</dbReference>
<dbReference type="Gene3D" id="3.40.50.300">
    <property type="entry name" value="P-loop containing nucleotide triphosphate hydrolases"/>
    <property type="match status" value="1"/>
</dbReference>
<dbReference type="EMBL" id="QPJD01000022">
    <property type="protein sequence ID" value="RCW41653.1"/>
    <property type="molecule type" value="Genomic_DNA"/>
</dbReference>
<dbReference type="AlphaFoldDB" id="A0A368VJB6"/>
<dbReference type="PANTHER" id="PTHR30486:SF6">
    <property type="entry name" value="TYPE IV PILUS RETRACTATION ATPASE PILT"/>
    <property type="match status" value="1"/>
</dbReference>
<organism evidence="3 4">
    <name type="scientific">Paenibacillus prosopidis</name>
    <dbReference type="NCBI Taxonomy" id="630520"/>
    <lineage>
        <taxon>Bacteria</taxon>
        <taxon>Bacillati</taxon>
        <taxon>Bacillota</taxon>
        <taxon>Bacilli</taxon>
        <taxon>Bacillales</taxon>
        <taxon>Paenibacillaceae</taxon>
        <taxon>Paenibacillus</taxon>
    </lineage>
</organism>
<dbReference type="PANTHER" id="PTHR30486">
    <property type="entry name" value="TWITCHING MOTILITY PROTEIN PILT"/>
    <property type="match status" value="1"/>
</dbReference>
<comment type="similarity">
    <text evidence="1">Belongs to the GSP E family.</text>
</comment>
<keyword evidence="4" id="KW-1185">Reference proteome</keyword>
<evidence type="ECO:0000313" key="3">
    <source>
        <dbReference type="EMBL" id="RCW41653.1"/>
    </source>
</evidence>
<feature type="domain" description="Bacterial type II secretion system protein E" evidence="2">
    <location>
        <begin position="187"/>
        <end position="374"/>
    </location>
</feature>
<proteinExistence type="inferred from homology"/>
<comment type="caution">
    <text evidence="3">The sequence shown here is derived from an EMBL/GenBank/DDBJ whole genome shotgun (WGS) entry which is preliminary data.</text>
</comment>
<dbReference type="Pfam" id="PF00437">
    <property type="entry name" value="T2SSE"/>
    <property type="match status" value="1"/>
</dbReference>
<dbReference type="InterPro" id="IPR050921">
    <property type="entry name" value="T4SS_GSP_E_ATPase"/>
</dbReference>